<dbReference type="EC" id="7.1.1.2" evidence="2"/>
<evidence type="ECO:0000256" key="1">
    <source>
        <dbReference type="ARBA" id="ARBA00021095"/>
    </source>
</evidence>
<keyword evidence="2" id="KW-1278">Translocase</keyword>
<comment type="function">
    <text evidence="2">Core subunit of the mitochondrial membrane respiratory chain NADH dehydrogenase (Complex I) which catalyzes electron transfer from NADH through the respiratory chain, using ubiquinone as an electron acceptor. Essential for the catalytic activity and assembly of complex I.</text>
</comment>
<dbReference type="NCBIfam" id="NF005164">
    <property type="entry name" value="PRK06638.1-4"/>
    <property type="match status" value="1"/>
</dbReference>
<protein>
    <recommendedName>
        <fullName evidence="1 2">NADH-ubiquinone oxidoreductase chain 6</fullName>
        <ecNumber evidence="2">7.1.1.2</ecNumber>
    </recommendedName>
</protein>
<geneLocation type="mitochondrion" evidence="3"/>
<proteinExistence type="inferred from homology"/>
<keyword evidence="2" id="KW-0472">Membrane</keyword>
<dbReference type="PANTHER" id="PTHR33269:SF17">
    <property type="entry name" value="NADH-UBIQUINONE OXIDOREDUCTASE CHAIN 6"/>
    <property type="match status" value="1"/>
</dbReference>
<dbReference type="InterPro" id="IPR001457">
    <property type="entry name" value="NADH_UbQ/plastoQ_OxRdtase_su6"/>
</dbReference>
<dbReference type="Gene3D" id="1.20.120.1200">
    <property type="entry name" value="NADH-ubiquinone/plastoquinone oxidoreductase chain 6, subunit NuoJ"/>
    <property type="match status" value="1"/>
</dbReference>
<reference evidence="3" key="1">
    <citation type="submission" date="2020-04" db="EMBL/GenBank/DDBJ databases">
        <title>Phylogenetics and mitogenome organisation in black corals (Anthozoa: Hexacorallia: Antipatharia): An order-wide survey inferred from complete mitochondrial genomes.</title>
        <authorList>
            <person name="Barrett N.J."/>
            <person name="Hogan R."/>
            <person name="Allcock L."/>
            <person name="Molodtsova T.N."/>
            <person name="Hopkins K.P."/>
            <person name="Wheeler A.J."/>
            <person name="Yesson C."/>
        </authorList>
    </citation>
    <scope>NUCLEOTIDE SEQUENCE</scope>
</reference>
<keyword evidence="2 3" id="KW-0496">Mitochondrion</keyword>
<keyword evidence="2" id="KW-0813">Transport</keyword>
<dbReference type="GO" id="GO:0031966">
    <property type="term" value="C:mitochondrial membrane"/>
    <property type="evidence" value="ECO:0007669"/>
    <property type="project" value="UniProtKB-SubCell"/>
</dbReference>
<gene>
    <name evidence="3" type="primary">ND6</name>
</gene>
<keyword evidence="2" id="KW-0830">Ubiquinone</keyword>
<evidence type="ECO:0000256" key="2">
    <source>
        <dbReference type="RuleBase" id="RU004430"/>
    </source>
</evidence>
<evidence type="ECO:0000313" key="3">
    <source>
        <dbReference type="EMBL" id="QJQ72511.1"/>
    </source>
</evidence>
<keyword evidence="2" id="KW-0249">Electron transport</keyword>
<comment type="subcellular location">
    <subcellularLocation>
        <location evidence="2">Mitochondrion membrane</location>
        <topology evidence="2">Multi-pass membrane protein</topology>
    </subcellularLocation>
</comment>
<organism evidence="3">
    <name type="scientific">Trissopathes cf. tetracrada NB-2020</name>
    <dbReference type="NCBI Taxonomy" id="2733778"/>
    <lineage>
        <taxon>Eukaryota</taxon>
        <taxon>Metazoa</taxon>
        <taxon>Cnidaria</taxon>
        <taxon>Anthozoa</taxon>
        <taxon>Hexacorallia</taxon>
        <taxon>Antipatharia</taxon>
        <taxon>Cladopathidae</taxon>
        <taxon>Trissopathes</taxon>
    </lineage>
</organism>
<keyword evidence="2" id="KW-1133">Transmembrane helix</keyword>
<feature type="transmembrane region" description="Helical" evidence="2">
    <location>
        <begin position="160"/>
        <end position="181"/>
    </location>
</feature>
<dbReference type="AlphaFoldDB" id="A0A6M4DVA4"/>
<keyword evidence="2" id="KW-0812">Transmembrane</keyword>
<name>A0A6M4DVA4_9CNID</name>
<comment type="similarity">
    <text evidence="2">Belongs to the complex I subunit 6 family.</text>
</comment>
<dbReference type="EMBL" id="MT318840">
    <property type="protein sequence ID" value="QJQ72511.1"/>
    <property type="molecule type" value="Genomic_DNA"/>
</dbReference>
<dbReference type="GO" id="GO:0008137">
    <property type="term" value="F:NADH dehydrogenase (ubiquinone) activity"/>
    <property type="evidence" value="ECO:0007669"/>
    <property type="project" value="UniProtKB-UniRule"/>
</dbReference>
<dbReference type="InterPro" id="IPR042106">
    <property type="entry name" value="Nuo/plastoQ_OxRdtase_6_NuoJ"/>
</dbReference>
<dbReference type="Pfam" id="PF00499">
    <property type="entry name" value="Oxidored_q3"/>
    <property type="match status" value="1"/>
</dbReference>
<dbReference type="PANTHER" id="PTHR33269">
    <property type="entry name" value="NADH-UBIQUINONE OXIDOREDUCTASE CHAIN 6"/>
    <property type="match status" value="1"/>
</dbReference>
<feature type="transmembrane region" description="Helical" evidence="2">
    <location>
        <begin position="27"/>
        <end position="47"/>
    </location>
</feature>
<comment type="catalytic activity">
    <reaction evidence="2">
        <text>a ubiquinone + NADH + 5 H(+)(in) = a ubiquinol + NAD(+) + 4 H(+)(out)</text>
        <dbReference type="Rhea" id="RHEA:29091"/>
        <dbReference type="Rhea" id="RHEA-COMP:9565"/>
        <dbReference type="Rhea" id="RHEA-COMP:9566"/>
        <dbReference type="ChEBI" id="CHEBI:15378"/>
        <dbReference type="ChEBI" id="CHEBI:16389"/>
        <dbReference type="ChEBI" id="CHEBI:17976"/>
        <dbReference type="ChEBI" id="CHEBI:57540"/>
        <dbReference type="ChEBI" id="CHEBI:57945"/>
        <dbReference type="EC" id="7.1.1.2"/>
    </reaction>
</comment>
<feature type="transmembrane region" description="Helical" evidence="2">
    <location>
        <begin position="95"/>
        <end position="117"/>
    </location>
</feature>
<keyword evidence="2" id="KW-0679">Respiratory chain</keyword>
<feature type="transmembrane region" description="Helical" evidence="2">
    <location>
        <begin position="54"/>
        <end position="75"/>
    </location>
</feature>
<keyword evidence="2" id="KW-0520">NAD</keyword>
<sequence>MILICFYTLAFGAIASGIMVISALNPVHSIFWLVVAFTSSAALFILLGVDFIALIFLIIYVGAIAILFLFVIMLLNLTDFPPAFRLGGEADMTNYVPIGLAIGTLLFSEVASSWLIMSGPYVHRGSFRAEIGSSWDLANPWFLIKYHNIEAIGRILYTDYYYIFILASFILLVALIGAIVLTQEIGSEVGPTAKKQDIFFQTSRAQEELK</sequence>
<accession>A0A6M4DVA4</accession>